<organism evidence="2 3">
    <name type="scientific">Beggiatoa alba B18LD</name>
    <dbReference type="NCBI Taxonomy" id="395493"/>
    <lineage>
        <taxon>Bacteria</taxon>
        <taxon>Pseudomonadati</taxon>
        <taxon>Pseudomonadota</taxon>
        <taxon>Gammaproteobacteria</taxon>
        <taxon>Thiotrichales</taxon>
        <taxon>Thiotrichaceae</taxon>
        <taxon>Beggiatoa</taxon>
    </lineage>
</organism>
<dbReference type="GO" id="GO:0051999">
    <property type="term" value="P:mannosyl-inositol phosphorylceramide biosynthetic process"/>
    <property type="evidence" value="ECO:0007669"/>
    <property type="project" value="TreeGrafter"/>
</dbReference>
<keyword evidence="3" id="KW-1185">Reference proteome</keyword>
<proteinExistence type="predicted"/>
<evidence type="ECO:0000313" key="3">
    <source>
        <dbReference type="Proteomes" id="UP000005744"/>
    </source>
</evidence>
<dbReference type="Pfam" id="PF04488">
    <property type="entry name" value="Gly_transf_sug"/>
    <property type="match status" value="1"/>
</dbReference>
<dbReference type="SUPFAM" id="SSF53448">
    <property type="entry name" value="Nucleotide-diphospho-sugar transferases"/>
    <property type="match status" value="1"/>
</dbReference>
<dbReference type="InterPro" id="IPR051706">
    <property type="entry name" value="Glycosyltransferase_domain"/>
</dbReference>
<name>I3CEA5_9GAMM</name>
<dbReference type="STRING" id="395493.BegalDRAFT_1045"/>
<dbReference type="Proteomes" id="UP000005744">
    <property type="component" value="Unassembled WGS sequence"/>
</dbReference>
<keyword evidence="2" id="KW-0328">Glycosyltransferase</keyword>
<dbReference type="Gene3D" id="3.90.550.20">
    <property type="match status" value="1"/>
</dbReference>
<dbReference type="OrthoDB" id="277808at2"/>
<dbReference type="GO" id="GO:0000030">
    <property type="term" value="F:mannosyltransferase activity"/>
    <property type="evidence" value="ECO:0007669"/>
    <property type="project" value="TreeGrafter"/>
</dbReference>
<keyword evidence="1 2" id="KW-0808">Transferase</keyword>
<dbReference type="eggNOG" id="COG3774">
    <property type="taxonomic scope" value="Bacteria"/>
</dbReference>
<dbReference type="RefSeq" id="WP_002684374.1">
    <property type="nucleotide sequence ID" value="NZ_JH600070.1"/>
</dbReference>
<evidence type="ECO:0000256" key="1">
    <source>
        <dbReference type="ARBA" id="ARBA00022679"/>
    </source>
</evidence>
<dbReference type="GO" id="GO:0016020">
    <property type="term" value="C:membrane"/>
    <property type="evidence" value="ECO:0007669"/>
    <property type="project" value="GOC"/>
</dbReference>
<dbReference type="InterPro" id="IPR007577">
    <property type="entry name" value="GlycoTrfase_DXD_sugar-bd_CS"/>
</dbReference>
<dbReference type="EMBL" id="JH600070">
    <property type="protein sequence ID" value="EIJ41948.1"/>
    <property type="molecule type" value="Genomic_DNA"/>
</dbReference>
<dbReference type="PANTHER" id="PTHR32385:SF15">
    <property type="entry name" value="INOSITOL PHOSPHOCERAMIDE MANNOSYLTRANSFERASE 1"/>
    <property type="match status" value="1"/>
</dbReference>
<reference evidence="2 3" key="1">
    <citation type="submission" date="2011-11" db="EMBL/GenBank/DDBJ databases">
        <title>Improved High-Quality Draft sequence of Beggiatoa alba B18lD.</title>
        <authorList>
            <consortium name="US DOE Joint Genome Institute"/>
            <person name="Lucas S."/>
            <person name="Han J."/>
            <person name="Lapidus A."/>
            <person name="Cheng J.-F."/>
            <person name="Goodwin L."/>
            <person name="Pitluck S."/>
            <person name="Peters L."/>
            <person name="Mikhailova N."/>
            <person name="Held B."/>
            <person name="Detter J.C."/>
            <person name="Han C."/>
            <person name="Tapia R."/>
            <person name="Land M."/>
            <person name="Hauser L."/>
            <person name="Kyrpides N."/>
            <person name="Ivanova N."/>
            <person name="Pagani I."/>
            <person name="Samuel K."/>
            <person name="Teske A."/>
            <person name="Mueller J."/>
            <person name="Woyke T."/>
        </authorList>
    </citation>
    <scope>NUCLEOTIDE SEQUENCE [LARGE SCALE GENOMIC DNA]</scope>
    <source>
        <strain evidence="2 3">B18LD</strain>
    </source>
</reference>
<evidence type="ECO:0000313" key="2">
    <source>
        <dbReference type="EMBL" id="EIJ41948.1"/>
    </source>
</evidence>
<protein>
    <submittedName>
        <fullName evidence="2">Mannosyltransferase OCH1-like enzyme</fullName>
    </submittedName>
</protein>
<dbReference type="PANTHER" id="PTHR32385">
    <property type="entry name" value="MANNOSYL PHOSPHORYLINOSITOL CERAMIDE SYNTHASE"/>
    <property type="match status" value="1"/>
</dbReference>
<accession>I3CEA5</accession>
<dbReference type="HOGENOM" id="CLU_1092664_0_0_6"/>
<sequence>MMRTNIIPKNILQFWHDKQTFPAIYQQARQQNQEKHPDFTFYYLDDAEIERILQKKFHPCLLELYRANRIPASRSDIARLITLYEYGGFYLDMSFVLHRPLTTLIDTNSQIYLVKRDDMPRYQDCPHAAHIYNGFLGAVPHSPFIYACLLTIINNLLAGHYNQNVLEATGPFAINQVFQKTDKKRINVLSLKALKENFLTHLNIQGVRQSWVSLQEQGIIDTQQLSELQRKYPPMTALHSPSWLTRLLKQIPYR</sequence>
<dbReference type="AlphaFoldDB" id="I3CEA5"/>
<gene>
    <name evidence="2" type="ORF">BegalDRAFT_1045</name>
</gene>
<dbReference type="InterPro" id="IPR029044">
    <property type="entry name" value="Nucleotide-diphossugar_trans"/>
</dbReference>